<keyword evidence="2" id="KW-1185">Reference proteome</keyword>
<gene>
    <name evidence="1" type="ORF">AB2B41_07365</name>
</gene>
<evidence type="ECO:0000313" key="1">
    <source>
        <dbReference type="EMBL" id="MEW9919415.1"/>
    </source>
</evidence>
<dbReference type="SUPFAM" id="SSF50814">
    <property type="entry name" value="Lipocalins"/>
    <property type="match status" value="1"/>
</dbReference>
<accession>A0ABV3RKC1</accession>
<proteinExistence type="predicted"/>
<dbReference type="InterPro" id="IPR012674">
    <property type="entry name" value="Calycin"/>
</dbReference>
<reference evidence="1 2" key="1">
    <citation type="submission" date="2024-07" db="EMBL/GenBank/DDBJ databases">
        <title>Marimonas sp.nov., isolated from tidal-flat sediment.</title>
        <authorList>
            <person name="Jayan J.N."/>
            <person name="Lee S.S."/>
        </authorList>
    </citation>
    <scope>NUCLEOTIDE SEQUENCE [LARGE SCALE GENOMIC DNA]</scope>
    <source>
        <strain evidence="1 2">MJW-29</strain>
    </source>
</reference>
<dbReference type="Proteomes" id="UP001556098">
    <property type="component" value="Unassembled WGS sequence"/>
</dbReference>
<organism evidence="1 2">
    <name type="scientific">Sulfitobacter sediminis</name>
    <dbReference type="NCBI Taxonomy" id="3234186"/>
    <lineage>
        <taxon>Bacteria</taxon>
        <taxon>Pseudomonadati</taxon>
        <taxon>Pseudomonadota</taxon>
        <taxon>Alphaproteobacteria</taxon>
        <taxon>Rhodobacterales</taxon>
        <taxon>Roseobacteraceae</taxon>
        <taxon>Sulfitobacter</taxon>
    </lineage>
</organism>
<comment type="caution">
    <text evidence="1">The sequence shown here is derived from an EMBL/GenBank/DDBJ whole genome shotgun (WGS) entry which is preliminary data.</text>
</comment>
<dbReference type="RefSeq" id="WP_367877118.1">
    <property type="nucleotide sequence ID" value="NZ_JBFNXX010000004.1"/>
</dbReference>
<evidence type="ECO:0000313" key="2">
    <source>
        <dbReference type="Proteomes" id="UP001556098"/>
    </source>
</evidence>
<protein>
    <submittedName>
        <fullName evidence="1">Lipocalin</fullName>
    </submittedName>
</protein>
<name>A0ABV3RKC1_9RHOB</name>
<dbReference type="EMBL" id="JBFNXX010000004">
    <property type="protein sequence ID" value="MEW9919415.1"/>
    <property type="molecule type" value="Genomic_DNA"/>
</dbReference>
<sequence>MAGLLLVAACAATPPADVEIGLRNPTVTLAGTTRFDAARFAGEWRSVACLGHCDARVRYAVGPGGVLLREAGETRSAYRVSAPGVLREIDGDGVLVVMWVDEGFRTAALGDADGRWAAILDRGGGAADRTRAATEVLDFNGWDVTRLRRVEGWQERRQ</sequence>